<dbReference type="Pfam" id="PF09485">
    <property type="entry name" value="CRISPR_Cse2"/>
    <property type="match status" value="1"/>
</dbReference>
<dbReference type="STRING" id="47866.GA0074694_4365"/>
<protein>
    <submittedName>
        <fullName evidence="2">CRISPR-associated protein, Cse2 family</fullName>
    </submittedName>
</protein>
<proteinExistence type="predicted"/>
<keyword evidence="3" id="KW-1185">Reference proteome</keyword>
<dbReference type="NCBIfam" id="TIGR02548">
    <property type="entry name" value="casB_cse2"/>
    <property type="match status" value="1"/>
</dbReference>
<evidence type="ECO:0000256" key="1">
    <source>
        <dbReference type="SAM" id="MobiDB-lite"/>
    </source>
</evidence>
<dbReference type="Gene3D" id="1.10.520.40">
    <property type="entry name" value="CRISPR-associated protein Cse2"/>
    <property type="match status" value="1"/>
</dbReference>
<sequence>MTSTDDQGQRKGNRPFFWEKDYAKSPPEGADLAALRRGWGRPAGAVPAMWPHYTRLRADGWASPQLHAEHAALVLFALHQQSQSRLVHQPNVGLGLAVAKLRDCGKFSADAVTGRFGAAATATSFTEVVAHLRGLVTQLRALAPTQPLDYTQLFWDLCRWQDPENVHEIRRRWGSQYFTHREKTENVTDAGAAA</sequence>
<gene>
    <name evidence="2" type="ORF">GA0074694_4365</name>
</gene>
<dbReference type="CDD" id="cd09731">
    <property type="entry name" value="Cse2_I-E"/>
    <property type="match status" value="1"/>
</dbReference>
<dbReference type="EMBL" id="FMHU01000002">
    <property type="protein sequence ID" value="SCL25925.1"/>
    <property type="molecule type" value="Genomic_DNA"/>
</dbReference>
<name>A0A1C6S8W9_9ACTN</name>
<dbReference type="RefSeq" id="WP_091461156.1">
    <property type="nucleotide sequence ID" value="NZ_FMHU01000002.1"/>
</dbReference>
<dbReference type="InterPro" id="IPR013382">
    <property type="entry name" value="CRISPR-assoc_prot_Cse2"/>
</dbReference>
<evidence type="ECO:0000313" key="2">
    <source>
        <dbReference type="EMBL" id="SCL25925.1"/>
    </source>
</evidence>
<organism evidence="2 3">
    <name type="scientific">Micromonospora inyonensis</name>
    <dbReference type="NCBI Taxonomy" id="47866"/>
    <lineage>
        <taxon>Bacteria</taxon>
        <taxon>Bacillati</taxon>
        <taxon>Actinomycetota</taxon>
        <taxon>Actinomycetes</taxon>
        <taxon>Micromonosporales</taxon>
        <taxon>Micromonosporaceae</taxon>
        <taxon>Micromonospora</taxon>
    </lineage>
</organism>
<dbReference type="InterPro" id="IPR038287">
    <property type="entry name" value="Cse2_sf"/>
</dbReference>
<feature type="region of interest" description="Disordered" evidence="1">
    <location>
        <begin position="1"/>
        <end position="24"/>
    </location>
</feature>
<dbReference type="AlphaFoldDB" id="A0A1C6S8W9"/>
<evidence type="ECO:0000313" key="3">
    <source>
        <dbReference type="Proteomes" id="UP000198906"/>
    </source>
</evidence>
<dbReference type="Proteomes" id="UP000198906">
    <property type="component" value="Unassembled WGS sequence"/>
</dbReference>
<accession>A0A1C6S8W9</accession>
<reference evidence="3" key="1">
    <citation type="submission" date="2016-06" db="EMBL/GenBank/DDBJ databases">
        <authorList>
            <person name="Varghese N."/>
        </authorList>
    </citation>
    <scope>NUCLEOTIDE SEQUENCE [LARGE SCALE GENOMIC DNA]</scope>
    <source>
        <strain evidence="3">DSM 46123</strain>
    </source>
</reference>